<evidence type="ECO:0000256" key="1">
    <source>
        <dbReference type="ARBA" id="ARBA00023015"/>
    </source>
</evidence>
<dbReference type="InterPro" id="IPR036388">
    <property type="entry name" value="WH-like_DNA-bd_sf"/>
</dbReference>
<gene>
    <name evidence="5" type="ORF">HB776_19195</name>
</gene>
<dbReference type="Pfam" id="PF12802">
    <property type="entry name" value="MarR_2"/>
    <property type="match status" value="1"/>
</dbReference>
<dbReference type="Gene3D" id="1.10.10.10">
    <property type="entry name" value="Winged helix-like DNA-binding domain superfamily/Winged helix DNA-binding domain"/>
    <property type="match status" value="1"/>
</dbReference>
<dbReference type="PROSITE" id="PS50995">
    <property type="entry name" value="HTH_MARR_2"/>
    <property type="match status" value="1"/>
</dbReference>
<evidence type="ECO:0000259" key="4">
    <source>
        <dbReference type="PROSITE" id="PS50995"/>
    </source>
</evidence>
<dbReference type="InterPro" id="IPR000835">
    <property type="entry name" value="HTH_MarR-typ"/>
</dbReference>
<dbReference type="PANTHER" id="PTHR42756">
    <property type="entry name" value="TRANSCRIPTIONAL REGULATOR, MARR"/>
    <property type="match status" value="1"/>
</dbReference>
<dbReference type="PRINTS" id="PR00598">
    <property type="entry name" value="HTHMARR"/>
</dbReference>
<keyword evidence="3" id="KW-0804">Transcription</keyword>
<dbReference type="AlphaFoldDB" id="A0A7G6U261"/>
<dbReference type="PANTHER" id="PTHR42756:SF1">
    <property type="entry name" value="TRANSCRIPTIONAL REPRESSOR OF EMRAB OPERON"/>
    <property type="match status" value="1"/>
</dbReference>
<reference evidence="6" key="1">
    <citation type="journal article" date="2020" name="Mol. Plant Microbe">
        <title>Rhizobial microsymbionts of the narrowly endemic Oxytropis species growing in Kamchatka are characterized by significant genetic diversity and possess a set of genes that are associated with T3SS and T6SS secretion systems and can affect the development of symbiosis.</title>
        <authorList>
            <person name="Safronova V."/>
            <person name="Guro P."/>
            <person name="Sazanova A."/>
            <person name="Kuznetsova I."/>
            <person name="Belimov A."/>
            <person name="Yakubov V."/>
            <person name="Chirak E."/>
            <person name="Afonin A."/>
            <person name="Gogolev Y."/>
            <person name="Andronov E."/>
            <person name="Tikhonovich I."/>
        </authorList>
    </citation>
    <scope>NUCLEOTIDE SEQUENCE [LARGE SCALE GENOMIC DNA]</scope>
    <source>
        <strain evidence="6">581</strain>
    </source>
</reference>
<dbReference type="KEGG" id="trb:HB776_19195"/>
<dbReference type="SUPFAM" id="SSF46785">
    <property type="entry name" value="Winged helix' DNA-binding domain"/>
    <property type="match status" value="1"/>
</dbReference>
<dbReference type="GO" id="GO:0003677">
    <property type="term" value="F:DNA binding"/>
    <property type="evidence" value="ECO:0007669"/>
    <property type="project" value="UniProtKB-KW"/>
</dbReference>
<keyword evidence="1" id="KW-0805">Transcription regulation</keyword>
<feature type="domain" description="HTH marR-type" evidence="4">
    <location>
        <begin position="14"/>
        <end position="152"/>
    </location>
</feature>
<protein>
    <submittedName>
        <fullName evidence="5">Winged helix-turn-helix transcriptional regulator</fullName>
    </submittedName>
</protein>
<sequence>MQLSSRSLRLSDIDADLIDHIRAASRLMVRELGFMQATVAATDYPPSAVHTLLEIGAREAMTAVELSAFLGLEKSSVSRMIRKLIDAGELKEAASAGDGRVKRLLLTAKGRRTREAIEAYGQRQVTNALQQLASAERQKVAEGLALYAEALEAHRLADAETPDRTLARRS</sequence>
<name>A0A7G6U261_9BRAD</name>
<dbReference type="GO" id="GO:0003700">
    <property type="term" value="F:DNA-binding transcription factor activity"/>
    <property type="evidence" value="ECO:0007669"/>
    <property type="project" value="InterPro"/>
</dbReference>
<keyword evidence="2" id="KW-0238">DNA-binding</keyword>
<evidence type="ECO:0000256" key="2">
    <source>
        <dbReference type="ARBA" id="ARBA00023125"/>
    </source>
</evidence>
<proteinExistence type="predicted"/>
<dbReference type="InterPro" id="IPR036390">
    <property type="entry name" value="WH_DNA-bd_sf"/>
</dbReference>
<dbReference type="SMART" id="SM00347">
    <property type="entry name" value="HTH_MARR"/>
    <property type="match status" value="1"/>
</dbReference>
<dbReference type="Proteomes" id="UP000515291">
    <property type="component" value="Chromosome"/>
</dbReference>
<evidence type="ECO:0000256" key="3">
    <source>
        <dbReference type="ARBA" id="ARBA00023163"/>
    </source>
</evidence>
<evidence type="ECO:0000313" key="6">
    <source>
        <dbReference type="Proteomes" id="UP000515291"/>
    </source>
</evidence>
<accession>A0A7G6U261</accession>
<dbReference type="EMBL" id="CP050292">
    <property type="protein sequence ID" value="QND73093.1"/>
    <property type="molecule type" value="Genomic_DNA"/>
</dbReference>
<organism evidence="5 6">
    <name type="scientific">Tardiphaga robiniae</name>
    <dbReference type="NCBI Taxonomy" id="943830"/>
    <lineage>
        <taxon>Bacteria</taxon>
        <taxon>Pseudomonadati</taxon>
        <taxon>Pseudomonadota</taxon>
        <taxon>Alphaproteobacteria</taxon>
        <taxon>Hyphomicrobiales</taxon>
        <taxon>Nitrobacteraceae</taxon>
        <taxon>Tardiphaga</taxon>
    </lineage>
</organism>
<evidence type="ECO:0000313" key="5">
    <source>
        <dbReference type="EMBL" id="QND73093.1"/>
    </source>
</evidence>